<evidence type="ECO:0000256" key="5">
    <source>
        <dbReference type="SAM" id="MobiDB-lite"/>
    </source>
</evidence>
<comment type="caution">
    <text evidence="7">The sequence shown here is derived from an EMBL/GenBank/DDBJ whole genome shotgun (WGS) entry which is preliminary data.</text>
</comment>
<keyword evidence="8" id="KW-1185">Reference proteome</keyword>
<dbReference type="PROSITE" id="PS50812">
    <property type="entry name" value="PWWP"/>
    <property type="match status" value="1"/>
</dbReference>
<evidence type="ECO:0000256" key="3">
    <source>
        <dbReference type="ARBA" id="ARBA00022833"/>
    </source>
</evidence>
<keyword evidence="3" id="KW-0862">Zinc</keyword>
<evidence type="ECO:0000259" key="6">
    <source>
        <dbReference type="PROSITE" id="PS50812"/>
    </source>
</evidence>
<dbReference type="GO" id="GO:0005737">
    <property type="term" value="C:cytoplasm"/>
    <property type="evidence" value="ECO:0007669"/>
    <property type="project" value="TreeGrafter"/>
</dbReference>
<accession>A0A811TWK0</accession>
<evidence type="ECO:0000256" key="4">
    <source>
        <dbReference type="ARBA" id="ARBA00023117"/>
    </source>
</evidence>
<keyword evidence="1" id="KW-0479">Metal-binding</keyword>
<dbReference type="GO" id="GO:0005634">
    <property type="term" value="C:nucleus"/>
    <property type="evidence" value="ECO:0007669"/>
    <property type="project" value="TreeGrafter"/>
</dbReference>
<dbReference type="Gene3D" id="2.30.30.140">
    <property type="match status" value="1"/>
</dbReference>
<evidence type="ECO:0000256" key="1">
    <source>
        <dbReference type="ARBA" id="ARBA00022723"/>
    </source>
</evidence>
<dbReference type="SUPFAM" id="SSF63748">
    <property type="entry name" value="Tudor/PWWP/MBT"/>
    <property type="match status" value="1"/>
</dbReference>
<keyword evidence="2" id="KW-0863">Zinc-finger</keyword>
<proteinExistence type="predicted"/>
<organism evidence="7 8">
    <name type="scientific">Ceratitis capitata</name>
    <name type="common">Mediterranean fruit fly</name>
    <name type="synonym">Tephritis capitata</name>
    <dbReference type="NCBI Taxonomy" id="7213"/>
    <lineage>
        <taxon>Eukaryota</taxon>
        <taxon>Metazoa</taxon>
        <taxon>Ecdysozoa</taxon>
        <taxon>Arthropoda</taxon>
        <taxon>Hexapoda</taxon>
        <taxon>Insecta</taxon>
        <taxon>Pterygota</taxon>
        <taxon>Neoptera</taxon>
        <taxon>Endopterygota</taxon>
        <taxon>Diptera</taxon>
        <taxon>Brachycera</taxon>
        <taxon>Muscomorpha</taxon>
        <taxon>Tephritoidea</taxon>
        <taxon>Tephritidae</taxon>
        <taxon>Ceratitis</taxon>
        <taxon>Ceratitis</taxon>
    </lineage>
</organism>
<gene>
    <name evidence="7" type="ORF">CCAP1982_LOCUS132</name>
</gene>
<evidence type="ECO:0000313" key="7">
    <source>
        <dbReference type="EMBL" id="CAD6991194.1"/>
    </source>
</evidence>
<evidence type="ECO:0000313" key="8">
    <source>
        <dbReference type="Proteomes" id="UP000606786"/>
    </source>
</evidence>
<dbReference type="GO" id="GO:0008270">
    <property type="term" value="F:zinc ion binding"/>
    <property type="evidence" value="ECO:0007669"/>
    <property type="project" value="UniProtKB-KW"/>
</dbReference>
<sequence>MVKGYSNYVYNAAREVEKRAFRCAEEFLNETKWILHNALILSSGSSSKEVFTAKAILKVCRQETNEIDTCAECYLNANTRTDWFVDVCSQPHLLLWAKLKGFPYWPAKAMGPGQGLSHVNDPNTQTGKRSARELADCIKEVEVHIEKIKSKVGTFKYAKFKTPYEPMDELQQLEMMIPGVTEYMKRQQALASTTESGNDSDHSVSPHKKASSTAACTSGGSSGASDAKQL</sequence>
<dbReference type="Gene3D" id="1.20.920.10">
    <property type="entry name" value="Bromodomain-like"/>
    <property type="match status" value="1"/>
</dbReference>
<evidence type="ECO:0000256" key="2">
    <source>
        <dbReference type="ARBA" id="ARBA00022771"/>
    </source>
</evidence>
<dbReference type="Proteomes" id="UP000606786">
    <property type="component" value="Unassembled WGS sequence"/>
</dbReference>
<dbReference type="EMBL" id="CAJHJT010000001">
    <property type="protein sequence ID" value="CAD6991194.1"/>
    <property type="molecule type" value="Genomic_DNA"/>
</dbReference>
<reference evidence="7" key="1">
    <citation type="submission" date="2020-11" db="EMBL/GenBank/DDBJ databases">
        <authorList>
            <person name="Whitehead M."/>
        </authorList>
    </citation>
    <scope>NUCLEOTIDE SEQUENCE</scope>
    <source>
        <strain evidence="7">EGII</strain>
    </source>
</reference>
<dbReference type="OrthoDB" id="298344at2759"/>
<dbReference type="PANTHER" id="PTHR46453">
    <property type="entry name" value="PROTEIN KINASE C-BINDING PROTEIN 1"/>
    <property type="match status" value="1"/>
</dbReference>
<dbReference type="InterPro" id="IPR000313">
    <property type="entry name" value="PWWP_dom"/>
</dbReference>
<feature type="domain" description="PWWP" evidence="6">
    <location>
        <begin position="91"/>
        <end position="148"/>
    </location>
</feature>
<feature type="region of interest" description="Disordered" evidence="5">
    <location>
        <begin position="187"/>
        <end position="230"/>
    </location>
</feature>
<dbReference type="AlphaFoldDB" id="A0A811TWK0"/>
<keyword evidence="4" id="KW-0103">Bromodomain</keyword>
<dbReference type="GO" id="GO:0003714">
    <property type="term" value="F:transcription corepressor activity"/>
    <property type="evidence" value="ECO:0007669"/>
    <property type="project" value="TreeGrafter"/>
</dbReference>
<feature type="compositionally biased region" description="Low complexity" evidence="5">
    <location>
        <begin position="211"/>
        <end position="230"/>
    </location>
</feature>
<name>A0A811TWK0_CERCA</name>
<protein>
    <submittedName>
        <fullName evidence="7">(Mediterranean fruit fly) hypothetical protein</fullName>
    </submittedName>
</protein>
<dbReference type="PANTHER" id="PTHR46453:SF5">
    <property type="entry name" value="PROTEIN KINASE C-BINDING PROTEIN 1 ISOFORM X1"/>
    <property type="match status" value="1"/>
</dbReference>
<dbReference type="InterPro" id="IPR036427">
    <property type="entry name" value="Bromodomain-like_sf"/>
</dbReference>